<keyword evidence="3" id="KW-1185">Reference proteome</keyword>
<feature type="region of interest" description="Disordered" evidence="1">
    <location>
        <begin position="1"/>
        <end position="21"/>
    </location>
</feature>
<evidence type="ECO:0000313" key="2">
    <source>
        <dbReference type="EMBL" id="KAJ1255269.1"/>
    </source>
</evidence>
<dbReference type="EMBL" id="MU629769">
    <property type="protein sequence ID" value="KAJ1255269.1"/>
    <property type="molecule type" value="Genomic_DNA"/>
</dbReference>
<protein>
    <submittedName>
        <fullName evidence="2">Uncharacterized protein</fullName>
    </submittedName>
</protein>
<name>A0A9W7XBH0_9POAL</name>
<sequence>MAVGLLHTAPDPPHRSPLTGAASRAPLAGAAAHALPFGVLRGEALDAPHKHAISGGQAWRPRTATTCRRPLLPPHILMVSHPPAARPQAARRPGSSLGSNCPRSAEEDGHSWGWKQLWPHLYLQGRRGSRGKRLSGRNQGGRRAISLRDWVSGLLASCVPLCSWIDSCVWNYGYRTSLDRAPTND</sequence>
<proteinExistence type="predicted"/>
<dbReference type="AlphaFoldDB" id="A0A9W7XBH0"/>
<gene>
    <name evidence="2" type="ORF">BS78_K270900</name>
</gene>
<dbReference type="Proteomes" id="UP001164776">
    <property type="component" value="Unassembled WGS sequence"/>
</dbReference>
<evidence type="ECO:0000256" key="1">
    <source>
        <dbReference type="SAM" id="MobiDB-lite"/>
    </source>
</evidence>
<evidence type="ECO:0000313" key="3">
    <source>
        <dbReference type="Proteomes" id="UP001164776"/>
    </source>
</evidence>
<feature type="compositionally biased region" description="Low complexity" evidence="1">
    <location>
        <begin position="84"/>
        <end position="93"/>
    </location>
</feature>
<comment type="caution">
    <text evidence="2">The sequence shown here is derived from an EMBL/GenBank/DDBJ whole genome shotgun (WGS) entry which is preliminary data.</text>
</comment>
<organism evidence="2 3">
    <name type="scientific">Paspalum vaginatum</name>
    <name type="common">seashore paspalum</name>
    <dbReference type="NCBI Taxonomy" id="158149"/>
    <lineage>
        <taxon>Eukaryota</taxon>
        <taxon>Viridiplantae</taxon>
        <taxon>Streptophyta</taxon>
        <taxon>Embryophyta</taxon>
        <taxon>Tracheophyta</taxon>
        <taxon>Spermatophyta</taxon>
        <taxon>Magnoliopsida</taxon>
        <taxon>Liliopsida</taxon>
        <taxon>Poales</taxon>
        <taxon>Poaceae</taxon>
        <taxon>PACMAD clade</taxon>
        <taxon>Panicoideae</taxon>
        <taxon>Andropogonodae</taxon>
        <taxon>Paspaleae</taxon>
        <taxon>Paspalinae</taxon>
        <taxon>Paspalum</taxon>
    </lineage>
</organism>
<feature type="region of interest" description="Disordered" evidence="1">
    <location>
        <begin position="84"/>
        <end position="110"/>
    </location>
</feature>
<accession>A0A9W7XBH0</accession>
<reference evidence="2 3" key="1">
    <citation type="submission" date="2022-10" db="EMBL/GenBank/DDBJ databases">
        <title>WGS assembly of Paspalum vaginatum 540-79.</title>
        <authorList>
            <person name="Sun G."/>
            <person name="Wase N."/>
            <person name="Shu S."/>
            <person name="Jenkins J."/>
            <person name="Zhou B."/>
            <person name="Torres-Rodriguez J."/>
            <person name="Chen C."/>
            <person name="Sandor L."/>
            <person name="Plott C."/>
            <person name="Yoshinga Y."/>
            <person name="Daum C."/>
            <person name="Qi P."/>
            <person name="Barry K."/>
            <person name="Lipzen A."/>
            <person name="Berry L."/>
            <person name="Pedersen C."/>
            <person name="Gottilla T."/>
            <person name="Foltz A."/>
            <person name="Yu H."/>
            <person name="O'Malley R."/>
            <person name="Zhang C."/>
            <person name="Devos K."/>
            <person name="Sigmon B."/>
            <person name="Yu B."/>
            <person name="Obata T."/>
            <person name="Schmutz J."/>
            <person name="Schnable J."/>
        </authorList>
    </citation>
    <scope>NUCLEOTIDE SEQUENCE [LARGE SCALE GENOMIC DNA]</scope>
    <source>
        <strain evidence="3">cv. 540-79</strain>
    </source>
</reference>